<name>F8L923_SIMNZ</name>
<keyword evidence="3" id="KW-1185">Reference proteome</keyword>
<evidence type="ECO:0000256" key="1">
    <source>
        <dbReference type="SAM" id="MobiDB-lite"/>
    </source>
</evidence>
<accession>F8L923</accession>
<proteinExistence type="predicted"/>
<dbReference type="KEGG" id="sng:SNE_A14600"/>
<protein>
    <submittedName>
        <fullName evidence="2">Uncharacterized protein</fullName>
    </submittedName>
</protein>
<reference key="1">
    <citation type="journal article" date="2011" name="Mol. Biol. Evol.">
        <title>Unity in variety -- the pan-genome of the Chlamydiae.</title>
        <authorList>
            <person name="Collingro A."/>
            <person name="Tischler P."/>
            <person name="Weinmaier T."/>
            <person name="Penz T."/>
            <person name="Heinz E."/>
            <person name="Brunham R.C."/>
            <person name="Read T.D."/>
            <person name="Bavoil P.M."/>
            <person name="Sachse K."/>
            <person name="Kahane S."/>
            <person name="Friedman M.G."/>
            <person name="Rattei T."/>
            <person name="Myers G.S.A."/>
            <person name="Horn M."/>
        </authorList>
    </citation>
    <scope>NUCLEOTIDE SEQUENCE</scope>
    <source>
        <strain>Z</strain>
    </source>
</reference>
<dbReference type="RefSeq" id="WP_013943803.1">
    <property type="nucleotide sequence ID" value="NC_015713.1"/>
</dbReference>
<dbReference type="AlphaFoldDB" id="F8L923"/>
<reference evidence="2 3" key="2">
    <citation type="journal article" date="2011" name="Mol. Biol. Evol.">
        <title>Unity in variety--the pan-genome of the Chlamydiae.</title>
        <authorList>
            <person name="Collingro A."/>
            <person name="Tischler P."/>
            <person name="Weinmaier T."/>
            <person name="Penz T."/>
            <person name="Heinz E."/>
            <person name="Brunham R.C."/>
            <person name="Read T.D."/>
            <person name="Bavoil P.M."/>
            <person name="Sachse K."/>
            <person name="Kahane S."/>
            <person name="Friedman M.G."/>
            <person name="Rattei T."/>
            <person name="Myers G.S."/>
            <person name="Horn M."/>
        </authorList>
    </citation>
    <scope>NUCLEOTIDE SEQUENCE [LARGE SCALE GENOMIC DNA]</scope>
    <source>
        <strain evidence="3">ATCC VR-1471 / Z</strain>
    </source>
</reference>
<dbReference type="EMBL" id="FR872582">
    <property type="protein sequence ID" value="CCB89337.1"/>
    <property type="molecule type" value="Genomic_DNA"/>
</dbReference>
<organism evidence="2 3">
    <name type="scientific">Simkania negevensis (strain ATCC VR-1471 / DSM 27360 / Z)</name>
    <dbReference type="NCBI Taxonomy" id="331113"/>
    <lineage>
        <taxon>Bacteria</taxon>
        <taxon>Pseudomonadati</taxon>
        <taxon>Chlamydiota</taxon>
        <taxon>Chlamydiia</taxon>
        <taxon>Parachlamydiales</taxon>
        <taxon>Simkaniaceae</taxon>
        <taxon>Simkania</taxon>
    </lineage>
</organism>
<evidence type="ECO:0000313" key="3">
    <source>
        <dbReference type="Proteomes" id="UP000000496"/>
    </source>
</evidence>
<evidence type="ECO:0000313" key="2">
    <source>
        <dbReference type="EMBL" id="CCB89337.1"/>
    </source>
</evidence>
<dbReference type="HOGENOM" id="CLU_1146575_0_0_0"/>
<dbReference type="Proteomes" id="UP000000496">
    <property type="component" value="Chromosome gsn.131"/>
</dbReference>
<feature type="region of interest" description="Disordered" evidence="1">
    <location>
        <begin position="110"/>
        <end position="133"/>
    </location>
</feature>
<sequence>MSYQENMLIAINNQSSSITGLQISQAASTELMADVLNAVYKDSQEQLNLIMTMMAAMNAFYQAMSSSSLPDFFENYWNQNGGGPPPKGEDALEAGAMLWWHNFNNEFGHQQQKTNGSDGLQNPTYQKNGGKEHDSYFDDPENWVFSFTIDGHLYQIDGKQFKDGFQNYLGMAQSEYQSEQSSFTNLEQSDQTTLQDLQSGVQSTAQAGSNLLATGGSMVQALGYTSNLLQSAM</sequence>
<gene>
    <name evidence="2" type="ordered locus">SNE_A14600</name>
</gene>
<feature type="compositionally biased region" description="Polar residues" evidence="1">
    <location>
        <begin position="110"/>
        <end position="127"/>
    </location>
</feature>
<dbReference type="STRING" id="331113.SNE_A14600"/>